<dbReference type="SUPFAM" id="SSF51126">
    <property type="entry name" value="Pectin lyase-like"/>
    <property type="match status" value="1"/>
</dbReference>
<comment type="caution">
    <text evidence="1">The sequence shown here is derived from an EMBL/GenBank/DDBJ whole genome shotgun (WGS) entry which is preliminary data.</text>
</comment>
<dbReference type="AlphaFoldDB" id="A0A6N8J7W7"/>
<accession>A0A6N8J7W7</accession>
<keyword evidence="2" id="KW-1185">Reference proteome</keyword>
<sequence length="337" mass="36184">MKRWPLFVSLLLLCACEKEDVMVTPPCGDSIIAGSITTDLFLDSCKAYKLSGLVSVTNNATLTISKGALIQGIKGLPVSQLVITKGAKLLASGTSFSPIIFSSDQAPGDWGGIVLSGTGILQYARIEYGRLSLENVDSAATLDHIEVYKSGDDAFRFSGGKVNASYLIAVEPVGKMFGLEKGYVGHITYGLGLSLSNGVESDRAGAVIDHMTMIGSGHGAYLRNSMAQIINSIFMGFNEGILLDDSTGNCYRKNSFMLDNNLVHACHSPYNERAELLNNIYSGADPNADILLVNPFSKPATASAANWYPREVSVARFFAAGAFIFGEDDWTANWSRF</sequence>
<dbReference type="EMBL" id="WRXO01000002">
    <property type="protein sequence ID" value="MVT40701.1"/>
    <property type="molecule type" value="Genomic_DNA"/>
</dbReference>
<evidence type="ECO:0000313" key="2">
    <source>
        <dbReference type="Proteomes" id="UP000468388"/>
    </source>
</evidence>
<dbReference type="PANTHER" id="PTHR41339">
    <property type="entry name" value="LIPL48"/>
    <property type="match status" value="1"/>
</dbReference>
<dbReference type="PANTHER" id="PTHR41339:SF1">
    <property type="entry name" value="SECRETED PROTEIN"/>
    <property type="match status" value="1"/>
</dbReference>
<dbReference type="OrthoDB" id="1521716at2"/>
<dbReference type="RefSeq" id="WP_157299337.1">
    <property type="nucleotide sequence ID" value="NZ_BAAAZB010000010.1"/>
</dbReference>
<name>A0A6N8J7W7_9BACT</name>
<reference evidence="1 2" key="1">
    <citation type="submission" date="2019-12" db="EMBL/GenBank/DDBJ databases">
        <title>The draft genomic sequence of strain Chitinophaga oryziterrae JCM 16595.</title>
        <authorList>
            <person name="Zhang X."/>
        </authorList>
    </citation>
    <scope>NUCLEOTIDE SEQUENCE [LARGE SCALE GENOMIC DNA]</scope>
    <source>
        <strain evidence="1 2">JCM 16595</strain>
    </source>
</reference>
<dbReference type="PROSITE" id="PS51257">
    <property type="entry name" value="PROKAR_LIPOPROTEIN"/>
    <property type="match status" value="1"/>
</dbReference>
<protein>
    <recommendedName>
        <fullName evidence="3">Right-handed parallel beta-helix repeat-containing protein</fullName>
    </recommendedName>
</protein>
<dbReference type="Proteomes" id="UP000468388">
    <property type="component" value="Unassembled WGS sequence"/>
</dbReference>
<proteinExistence type="predicted"/>
<evidence type="ECO:0000313" key="1">
    <source>
        <dbReference type="EMBL" id="MVT40701.1"/>
    </source>
</evidence>
<gene>
    <name evidence="1" type="ORF">GO495_08935</name>
</gene>
<dbReference type="InterPro" id="IPR011050">
    <property type="entry name" value="Pectin_lyase_fold/virulence"/>
</dbReference>
<evidence type="ECO:0008006" key="3">
    <source>
        <dbReference type="Google" id="ProtNLM"/>
    </source>
</evidence>
<organism evidence="1 2">
    <name type="scientific">Chitinophaga oryziterrae</name>
    <dbReference type="NCBI Taxonomy" id="1031224"/>
    <lineage>
        <taxon>Bacteria</taxon>
        <taxon>Pseudomonadati</taxon>
        <taxon>Bacteroidota</taxon>
        <taxon>Chitinophagia</taxon>
        <taxon>Chitinophagales</taxon>
        <taxon>Chitinophagaceae</taxon>
        <taxon>Chitinophaga</taxon>
    </lineage>
</organism>